<sequence>MLYMCVTSISIGFHINGASTARQSSAQLCKTMGEETYYTRTLKTLGIRYAYPEEKPEIERDYGFAGDNPQERLPDPKYRRQSMKFMGKGAIQFKDIHFSYPSRPDVKVLKGISFEVEAGEKIALVGSSGSGKSTLTALLLRFYDPDSGAIYLDGDNLKQLCPDELRGMCSLVSQEPVLFDGTISDNIRYGRLDATQQEINAAARKVGAWEFISSLPDGMQTRVGDRGLQLSGGQKQRVAIARAVIRKPTVMLFDEATSALDNIHEEEVQNAIDLASEGLTTITIAHRTNGQLNEKLLEGHLWISPEPTKLTVFQNVCSKER</sequence>
<dbReference type="GO" id="GO:0005524">
    <property type="term" value="F:ATP binding"/>
    <property type="evidence" value="ECO:0007669"/>
    <property type="project" value="UniProtKB-KW"/>
</dbReference>
<dbReference type="Proteomes" id="UP000054495">
    <property type="component" value="Unassembled WGS sequence"/>
</dbReference>
<dbReference type="PANTHER" id="PTHR43394">
    <property type="entry name" value="ATP-DEPENDENT PERMEASE MDL1, MITOCHONDRIAL"/>
    <property type="match status" value="1"/>
</dbReference>
<keyword evidence="6 11" id="KW-0067">ATP-binding</keyword>
<keyword evidence="2" id="KW-0813">Transport</keyword>
<dbReference type="Gene3D" id="3.40.50.300">
    <property type="entry name" value="P-loop containing nucleotide triphosphate hydrolases"/>
    <property type="match status" value="1"/>
</dbReference>
<dbReference type="PANTHER" id="PTHR43394:SF27">
    <property type="entry name" value="ATP-DEPENDENT TRANSLOCASE ABCB1-LIKE"/>
    <property type="match status" value="1"/>
</dbReference>
<dbReference type="GO" id="GO:0090374">
    <property type="term" value="P:oligopeptide export from mitochondrion"/>
    <property type="evidence" value="ECO:0007669"/>
    <property type="project" value="TreeGrafter"/>
</dbReference>
<keyword evidence="12" id="KW-1185">Reference proteome</keyword>
<dbReference type="InterPro" id="IPR027417">
    <property type="entry name" value="P-loop_NTPase"/>
</dbReference>
<dbReference type="InterPro" id="IPR003439">
    <property type="entry name" value="ABC_transporter-like_ATP-bd"/>
</dbReference>
<name>A0A0D6M785_9BILA</name>
<organism evidence="11 12">
    <name type="scientific">Ancylostoma ceylanicum</name>
    <dbReference type="NCBI Taxonomy" id="53326"/>
    <lineage>
        <taxon>Eukaryota</taxon>
        <taxon>Metazoa</taxon>
        <taxon>Ecdysozoa</taxon>
        <taxon>Nematoda</taxon>
        <taxon>Chromadorea</taxon>
        <taxon>Rhabditida</taxon>
        <taxon>Rhabditina</taxon>
        <taxon>Rhabditomorpha</taxon>
        <taxon>Strongyloidea</taxon>
        <taxon>Ancylostomatidae</taxon>
        <taxon>Ancylostomatinae</taxon>
        <taxon>Ancylostoma</taxon>
    </lineage>
</organism>
<gene>
    <name evidence="11" type="ORF">ANCCEY_00924</name>
</gene>
<evidence type="ECO:0000256" key="3">
    <source>
        <dbReference type="ARBA" id="ARBA00022692"/>
    </source>
</evidence>
<evidence type="ECO:0000313" key="11">
    <source>
        <dbReference type="EMBL" id="EPB79975.1"/>
    </source>
</evidence>
<evidence type="ECO:0000256" key="2">
    <source>
        <dbReference type="ARBA" id="ARBA00022448"/>
    </source>
</evidence>
<feature type="domain" description="ABC transporter" evidence="10">
    <location>
        <begin position="91"/>
        <end position="314"/>
    </location>
</feature>
<evidence type="ECO:0000256" key="5">
    <source>
        <dbReference type="ARBA" id="ARBA00022741"/>
    </source>
</evidence>
<keyword evidence="3" id="KW-0812">Transmembrane</keyword>
<dbReference type="InterPro" id="IPR017871">
    <property type="entry name" value="ABC_transporter-like_CS"/>
</dbReference>
<accession>A0A0D6M785</accession>
<evidence type="ECO:0000256" key="6">
    <source>
        <dbReference type="ARBA" id="ARBA00022840"/>
    </source>
</evidence>
<proteinExistence type="inferred from homology"/>
<evidence type="ECO:0000256" key="7">
    <source>
        <dbReference type="ARBA" id="ARBA00022989"/>
    </source>
</evidence>
<keyword evidence="7" id="KW-1133">Transmembrane helix</keyword>
<dbReference type="GO" id="GO:0005743">
    <property type="term" value="C:mitochondrial inner membrane"/>
    <property type="evidence" value="ECO:0007669"/>
    <property type="project" value="TreeGrafter"/>
</dbReference>
<dbReference type="EMBL" id="KE124786">
    <property type="protein sequence ID" value="EPB79975.1"/>
    <property type="molecule type" value="Genomic_DNA"/>
</dbReference>
<dbReference type="FunFam" id="3.40.50.300:FF:000240">
    <property type="entry name" value="ABC transporter B family member 20"/>
    <property type="match status" value="1"/>
</dbReference>
<keyword evidence="8" id="KW-0472">Membrane</keyword>
<dbReference type="SUPFAM" id="SSF52540">
    <property type="entry name" value="P-loop containing nucleoside triphosphate hydrolases"/>
    <property type="match status" value="1"/>
</dbReference>
<dbReference type="InterPro" id="IPR039421">
    <property type="entry name" value="Type_1_exporter"/>
</dbReference>
<keyword evidence="9" id="KW-0325">Glycoprotein</keyword>
<dbReference type="PROSITE" id="PS00211">
    <property type="entry name" value="ABC_TRANSPORTER_1"/>
    <property type="match status" value="1"/>
</dbReference>
<protein>
    <submittedName>
        <fullName evidence="11">ABC transporter, ATP-binding protein</fullName>
    </submittedName>
</protein>
<evidence type="ECO:0000256" key="9">
    <source>
        <dbReference type="ARBA" id="ARBA00023180"/>
    </source>
</evidence>
<evidence type="ECO:0000256" key="8">
    <source>
        <dbReference type="ARBA" id="ARBA00023136"/>
    </source>
</evidence>
<evidence type="ECO:0000256" key="4">
    <source>
        <dbReference type="ARBA" id="ARBA00022737"/>
    </source>
</evidence>
<comment type="similarity">
    <text evidence="1">Belongs to the ABC transporter superfamily. ABCB family. Multidrug resistance exporter (TC 3.A.1.201) subfamily.</text>
</comment>
<dbReference type="SMART" id="SM00382">
    <property type="entry name" value="AAA"/>
    <property type="match status" value="1"/>
</dbReference>
<dbReference type="InterPro" id="IPR003593">
    <property type="entry name" value="AAA+_ATPase"/>
</dbReference>
<evidence type="ECO:0000259" key="10">
    <source>
        <dbReference type="PROSITE" id="PS50893"/>
    </source>
</evidence>
<keyword evidence="5" id="KW-0547">Nucleotide-binding</keyword>
<dbReference type="GO" id="GO:0016887">
    <property type="term" value="F:ATP hydrolysis activity"/>
    <property type="evidence" value="ECO:0007669"/>
    <property type="project" value="InterPro"/>
</dbReference>
<evidence type="ECO:0000313" key="12">
    <source>
        <dbReference type="Proteomes" id="UP000054495"/>
    </source>
</evidence>
<reference evidence="11 12" key="1">
    <citation type="submission" date="2013-05" db="EMBL/GenBank/DDBJ databases">
        <title>Draft genome of the parasitic nematode Anyclostoma ceylanicum.</title>
        <authorList>
            <person name="Mitreva M."/>
        </authorList>
    </citation>
    <scope>NUCLEOTIDE SEQUENCE [LARGE SCALE GENOMIC DNA]</scope>
</reference>
<dbReference type="PROSITE" id="PS50893">
    <property type="entry name" value="ABC_TRANSPORTER_2"/>
    <property type="match status" value="1"/>
</dbReference>
<dbReference type="GO" id="GO:0015421">
    <property type="term" value="F:ABC-type oligopeptide transporter activity"/>
    <property type="evidence" value="ECO:0007669"/>
    <property type="project" value="TreeGrafter"/>
</dbReference>
<dbReference type="AlphaFoldDB" id="A0A0D6M785"/>
<keyword evidence="4" id="KW-0677">Repeat</keyword>
<evidence type="ECO:0000256" key="1">
    <source>
        <dbReference type="ARBA" id="ARBA00007577"/>
    </source>
</evidence>
<dbReference type="Pfam" id="PF00005">
    <property type="entry name" value="ABC_tran"/>
    <property type="match status" value="1"/>
</dbReference>